<comment type="caution">
    <text evidence="1">The sequence shown here is derived from an EMBL/GenBank/DDBJ whole genome shotgun (WGS) entry which is preliminary data.</text>
</comment>
<accession>A0A8S9YHR5</accession>
<evidence type="ECO:0000313" key="1">
    <source>
        <dbReference type="EMBL" id="KAF7234793.1"/>
    </source>
</evidence>
<evidence type="ECO:0000313" key="2">
    <source>
        <dbReference type="Proteomes" id="UP000822476"/>
    </source>
</evidence>
<dbReference type="Proteomes" id="UP000822476">
    <property type="component" value="Unassembled WGS sequence"/>
</dbReference>
<dbReference type="AlphaFoldDB" id="A0A8S9YHR5"/>
<dbReference type="EMBL" id="JTDE01008704">
    <property type="protein sequence ID" value="KAF7234793.1"/>
    <property type="molecule type" value="Genomic_DNA"/>
</dbReference>
<proteinExistence type="predicted"/>
<keyword evidence="2" id="KW-1185">Reference proteome</keyword>
<gene>
    <name evidence="1" type="ORF">EG68_11695</name>
</gene>
<organism evidence="1 2">
    <name type="scientific">Paragonimus skrjabini miyazakii</name>
    <dbReference type="NCBI Taxonomy" id="59628"/>
    <lineage>
        <taxon>Eukaryota</taxon>
        <taxon>Metazoa</taxon>
        <taxon>Spiralia</taxon>
        <taxon>Lophotrochozoa</taxon>
        <taxon>Platyhelminthes</taxon>
        <taxon>Trematoda</taxon>
        <taxon>Digenea</taxon>
        <taxon>Plagiorchiida</taxon>
        <taxon>Troglotremata</taxon>
        <taxon>Troglotrematidae</taxon>
        <taxon>Paragonimus</taxon>
    </lineage>
</organism>
<dbReference type="OrthoDB" id="10036512at2759"/>
<sequence>MTLSRDYFTQCWPTRGRSVHPWPEEGFVGGLFCGDNKPTSVIVYLESSTAELDSLLRDGLRALRYDFFMSVDLQAIIYGFPALA</sequence>
<protein>
    <submittedName>
        <fullName evidence="1">Uncharacterized protein</fullName>
    </submittedName>
</protein>
<name>A0A8S9YHR5_9TREM</name>
<reference evidence="1" key="1">
    <citation type="submission" date="2019-07" db="EMBL/GenBank/DDBJ databases">
        <title>Annotation for the trematode Paragonimus miyazaki's.</title>
        <authorList>
            <person name="Choi Y.-J."/>
        </authorList>
    </citation>
    <scope>NUCLEOTIDE SEQUENCE</scope>
    <source>
        <strain evidence="1">Japan</strain>
    </source>
</reference>